<evidence type="ECO:0000256" key="1">
    <source>
        <dbReference type="ARBA" id="ARBA00022741"/>
    </source>
</evidence>
<dbReference type="GO" id="GO:0005524">
    <property type="term" value="F:ATP binding"/>
    <property type="evidence" value="ECO:0007669"/>
    <property type="project" value="UniProtKB-KW"/>
</dbReference>
<dbReference type="GO" id="GO:0043138">
    <property type="term" value="F:3'-5' DNA helicase activity"/>
    <property type="evidence" value="ECO:0007669"/>
    <property type="project" value="TreeGrafter"/>
</dbReference>
<keyword evidence="1" id="KW-0547">Nucleotide-binding</keyword>
<name>A0A2R7YXL4_9ACTN</name>
<keyword evidence="7" id="KW-1185">Reference proteome</keyword>
<keyword evidence="6" id="KW-0540">Nuclease</keyword>
<evidence type="ECO:0000256" key="4">
    <source>
        <dbReference type="ARBA" id="ARBA00022840"/>
    </source>
</evidence>
<protein>
    <submittedName>
        <fullName evidence="6">ATP-dependent exonuclease</fullName>
    </submittedName>
</protein>
<keyword evidence="6" id="KW-0269">Exonuclease</keyword>
<dbReference type="GO" id="GO:0003677">
    <property type="term" value="F:DNA binding"/>
    <property type="evidence" value="ECO:0007669"/>
    <property type="project" value="InterPro"/>
</dbReference>
<sequence>MNRVILAVAGGRKTQSIVEDCRSCPEGRRILVLGYTTASQHELLTRIRAAGVHGHQVEVMGWFAFLLQHLVRPYLPLLYEGRRLTGLNFEGDPGRYATGIERFLDTDDRAYMLHLAKLAHDVAAASNGAAIDRLEHIYDEIYIDEVQDLGGWDLEIIQLLLKTKLRITMVGDMRQALLSTNIKDPKNKPYRKEKIFNWFQLMEQRKLLSIEQAPTTYRSSQPIATLSDSIFDPSLGYAPTISASTETHEHAGLFTVREADAIEYAQRHEALCLRHSRAVAKHLDLPFMTFGVAKGRTVDHVLIYPTAKALQFLTGGARLEGQAACALYVGVTRAKHSVAFITDQQLLNTTAWTRAPILPKAPGPS</sequence>
<organism evidence="6 7">
    <name type="scientific">Nocardioides currus</name>
    <dbReference type="NCBI Taxonomy" id="2133958"/>
    <lineage>
        <taxon>Bacteria</taxon>
        <taxon>Bacillati</taxon>
        <taxon>Actinomycetota</taxon>
        <taxon>Actinomycetes</taxon>
        <taxon>Propionibacteriales</taxon>
        <taxon>Nocardioidaceae</taxon>
        <taxon>Nocardioides</taxon>
    </lineage>
</organism>
<evidence type="ECO:0000313" key="6">
    <source>
        <dbReference type="EMBL" id="PUA81054.1"/>
    </source>
</evidence>
<dbReference type="Pfam" id="PF00580">
    <property type="entry name" value="UvrD-helicase"/>
    <property type="match status" value="1"/>
</dbReference>
<dbReference type="PANTHER" id="PTHR11070">
    <property type="entry name" value="UVRD / RECB / PCRA DNA HELICASE FAMILY MEMBER"/>
    <property type="match status" value="1"/>
</dbReference>
<evidence type="ECO:0000259" key="5">
    <source>
        <dbReference type="Pfam" id="PF00580"/>
    </source>
</evidence>
<dbReference type="PANTHER" id="PTHR11070:SF2">
    <property type="entry name" value="ATP-DEPENDENT DNA HELICASE SRS2"/>
    <property type="match status" value="1"/>
</dbReference>
<keyword evidence="3" id="KW-0347">Helicase</keyword>
<dbReference type="InterPro" id="IPR014016">
    <property type="entry name" value="UvrD-like_ATP-bd"/>
</dbReference>
<keyword evidence="4" id="KW-0067">ATP-binding</keyword>
<dbReference type="InterPro" id="IPR027417">
    <property type="entry name" value="P-loop_NTPase"/>
</dbReference>
<dbReference type="Gene3D" id="3.40.50.300">
    <property type="entry name" value="P-loop containing nucleotide triphosphate hydrolases"/>
    <property type="match status" value="1"/>
</dbReference>
<feature type="domain" description="UvrD-like helicase ATP-binding" evidence="5">
    <location>
        <begin position="109"/>
        <end position="177"/>
    </location>
</feature>
<keyword evidence="2" id="KW-0378">Hydrolase</keyword>
<proteinExistence type="predicted"/>
<dbReference type="SUPFAM" id="SSF52540">
    <property type="entry name" value="P-loop containing nucleoside triphosphate hydrolases"/>
    <property type="match status" value="1"/>
</dbReference>
<evidence type="ECO:0000313" key="7">
    <source>
        <dbReference type="Proteomes" id="UP000244867"/>
    </source>
</evidence>
<dbReference type="GO" id="GO:0004527">
    <property type="term" value="F:exonuclease activity"/>
    <property type="evidence" value="ECO:0007669"/>
    <property type="project" value="UniProtKB-KW"/>
</dbReference>
<dbReference type="OrthoDB" id="5107704at2"/>
<accession>A0A2R7YXL4</accession>
<dbReference type="AlphaFoldDB" id="A0A2R7YXL4"/>
<dbReference type="GO" id="GO:0000725">
    <property type="term" value="P:recombinational repair"/>
    <property type="evidence" value="ECO:0007669"/>
    <property type="project" value="TreeGrafter"/>
</dbReference>
<dbReference type="EMBL" id="PYXZ01000004">
    <property type="protein sequence ID" value="PUA81054.1"/>
    <property type="molecule type" value="Genomic_DNA"/>
</dbReference>
<evidence type="ECO:0000256" key="3">
    <source>
        <dbReference type="ARBA" id="ARBA00022806"/>
    </source>
</evidence>
<comment type="caution">
    <text evidence="6">The sequence shown here is derived from an EMBL/GenBank/DDBJ whole genome shotgun (WGS) entry which is preliminary data.</text>
</comment>
<evidence type="ECO:0000256" key="2">
    <source>
        <dbReference type="ARBA" id="ARBA00022801"/>
    </source>
</evidence>
<dbReference type="Proteomes" id="UP000244867">
    <property type="component" value="Unassembled WGS sequence"/>
</dbReference>
<gene>
    <name evidence="6" type="ORF">C7S10_11810</name>
</gene>
<reference evidence="6 7" key="1">
    <citation type="submission" date="2018-03" db="EMBL/GenBank/DDBJ databases">
        <authorList>
            <person name="Keele B.F."/>
        </authorList>
    </citation>
    <scope>NUCLEOTIDE SEQUENCE [LARGE SCALE GENOMIC DNA]</scope>
    <source>
        <strain evidence="6 7">IB-3</strain>
    </source>
</reference>
<dbReference type="InterPro" id="IPR000212">
    <property type="entry name" value="DNA_helicase_UvrD/REP"/>
</dbReference>